<dbReference type="EMBL" id="JBHRYJ010000001">
    <property type="protein sequence ID" value="MFC3673953.1"/>
    <property type="molecule type" value="Genomic_DNA"/>
</dbReference>
<evidence type="ECO:0000256" key="1">
    <source>
        <dbReference type="SAM" id="MobiDB-lite"/>
    </source>
</evidence>
<evidence type="ECO:0000256" key="2">
    <source>
        <dbReference type="SAM" id="SignalP"/>
    </source>
</evidence>
<feature type="compositionally biased region" description="Polar residues" evidence="1">
    <location>
        <begin position="140"/>
        <end position="157"/>
    </location>
</feature>
<evidence type="ECO:0000259" key="3">
    <source>
        <dbReference type="Pfam" id="PF05239"/>
    </source>
</evidence>
<dbReference type="Pfam" id="PF05239">
    <property type="entry name" value="PRC"/>
    <property type="match status" value="1"/>
</dbReference>
<dbReference type="RefSeq" id="WP_379720002.1">
    <property type="nucleotide sequence ID" value="NZ_JBHRYJ010000001.1"/>
</dbReference>
<name>A0ABV7V919_9PROT</name>
<protein>
    <submittedName>
        <fullName evidence="4">PRC-barrel domain-containing protein</fullName>
    </submittedName>
</protein>
<feature type="chain" id="PRO_5045180275" evidence="2">
    <location>
        <begin position="24"/>
        <end position="157"/>
    </location>
</feature>
<dbReference type="SUPFAM" id="SSF50346">
    <property type="entry name" value="PRC-barrel domain"/>
    <property type="match status" value="1"/>
</dbReference>
<accession>A0ABV7V919</accession>
<comment type="caution">
    <text evidence="4">The sequence shown here is derived from an EMBL/GenBank/DDBJ whole genome shotgun (WGS) entry which is preliminary data.</text>
</comment>
<feature type="region of interest" description="Disordered" evidence="1">
    <location>
        <begin position="127"/>
        <end position="157"/>
    </location>
</feature>
<dbReference type="Gene3D" id="2.30.30.240">
    <property type="entry name" value="PRC-barrel domain"/>
    <property type="match status" value="1"/>
</dbReference>
<keyword evidence="5" id="KW-1185">Reference proteome</keyword>
<gene>
    <name evidence="4" type="ORF">ACFOOQ_00250</name>
</gene>
<dbReference type="PANTHER" id="PTHR36505">
    <property type="entry name" value="BLR1072 PROTEIN"/>
    <property type="match status" value="1"/>
</dbReference>
<feature type="domain" description="PRC-barrel" evidence="3">
    <location>
        <begin position="50"/>
        <end position="117"/>
    </location>
</feature>
<dbReference type="Proteomes" id="UP001595711">
    <property type="component" value="Unassembled WGS sequence"/>
</dbReference>
<evidence type="ECO:0000313" key="5">
    <source>
        <dbReference type="Proteomes" id="UP001595711"/>
    </source>
</evidence>
<organism evidence="4 5">
    <name type="scientific">Ferrovibrio xuzhouensis</name>
    <dbReference type="NCBI Taxonomy" id="1576914"/>
    <lineage>
        <taxon>Bacteria</taxon>
        <taxon>Pseudomonadati</taxon>
        <taxon>Pseudomonadota</taxon>
        <taxon>Alphaproteobacteria</taxon>
        <taxon>Rhodospirillales</taxon>
        <taxon>Rhodospirillaceae</taxon>
        <taxon>Ferrovibrio</taxon>
    </lineage>
</organism>
<evidence type="ECO:0000313" key="4">
    <source>
        <dbReference type="EMBL" id="MFC3673953.1"/>
    </source>
</evidence>
<dbReference type="InterPro" id="IPR027275">
    <property type="entry name" value="PRC-brl_dom"/>
</dbReference>
<feature type="signal peptide" evidence="2">
    <location>
        <begin position="1"/>
        <end position="23"/>
    </location>
</feature>
<keyword evidence="2" id="KW-0732">Signal</keyword>
<sequence length="157" mass="16090">MKRTLAVASTLAIALATSGLAAAQERAQTAPSAPSGMTTPMTADAAGQAIPANKLVGADVTNTSNERVGSVNELLLNKSGQVQGLVVSVGGFLGVGDRKVVLPWDDLTISRNGDQVVAVASATKDQLKAMPEYQPPKRAATTQPMDSPARSSSTMTK</sequence>
<proteinExistence type="predicted"/>
<dbReference type="PANTHER" id="PTHR36505:SF1">
    <property type="entry name" value="BLR1072 PROTEIN"/>
    <property type="match status" value="1"/>
</dbReference>
<reference evidence="5" key="1">
    <citation type="journal article" date="2019" name="Int. J. Syst. Evol. Microbiol.">
        <title>The Global Catalogue of Microorganisms (GCM) 10K type strain sequencing project: providing services to taxonomists for standard genome sequencing and annotation.</title>
        <authorList>
            <consortium name="The Broad Institute Genomics Platform"/>
            <consortium name="The Broad Institute Genome Sequencing Center for Infectious Disease"/>
            <person name="Wu L."/>
            <person name="Ma J."/>
        </authorList>
    </citation>
    <scope>NUCLEOTIDE SEQUENCE [LARGE SCALE GENOMIC DNA]</scope>
    <source>
        <strain evidence="5">KCTC 42182</strain>
    </source>
</reference>
<dbReference type="InterPro" id="IPR011033">
    <property type="entry name" value="PRC_barrel-like_sf"/>
</dbReference>